<comment type="caution">
    <text evidence="1">The sequence shown here is derived from an EMBL/GenBank/DDBJ whole genome shotgun (WGS) entry which is preliminary data.</text>
</comment>
<sequence>MGTAMKINVNKFTQKPFVIYMKFDDKRAGNALIQTSGDSFVQQNKVVPIEPVLSKIKNPGIIHSKSVQPFRFTMDDETKEISGYIHNVSPLKGSKSTYYDMVVQTKTDVFRAVCFSPKTKTNQDLQLKSNAKSPVKISNYKVEKTNTSTTILLNNTMKAEDTNVDFPAKPIPASNNIASLMGVHYQQLVTIAAKVTQLGGTKKRSGLKEKAECFLVDPSGSIKHILWESLIQEVQDGKTYTFNNLRVIKEYNTEKLALGTTMDSKIDMAPEFDQPLVHPLELPDSFTKCTAVAEIVGINTFGQYHNPRRFFYRCHSQMS</sequence>
<dbReference type="Gene3D" id="2.40.50.140">
    <property type="entry name" value="Nucleic acid-binding proteins"/>
    <property type="match status" value="1"/>
</dbReference>
<dbReference type="SUPFAM" id="SSF50249">
    <property type="entry name" value="Nucleic acid-binding proteins"/>
    <property type="match status" value="1"/>
</dbReference>
<reference evidence="1 2" key="1">
    <citation type="submission" date="2022-05" db="EMBL/GenBank/DDBJ databases">
        <authorList>
            <consortium name="Genoscope - CEA"/>
            <person name="William W."/>
        </authorList>
    </citation>
    <scope>NUCLEOTIDE SEQUENCE [LARGE SCALE GENOMIC DNA]</scope>
</reference>
<accession>A0ABN8PM03</accession>
<protein>
    <submittedName>
        <fullName evidence="1">Uncharacterized protein</fullName>
    </submittedName>
</protein>
<proteinExistence type="predicted"/>
<dbReference type="EMBL" id="CALNXK010000078">
    <property type="protein sequence ID" value="CAH3146135.1"/>
    <property type="molecule type" value="Genomic_DNA"/>
</dbReference>
<name>A0ABN8PM03_9CNID</name>
<dbReference type="InterPro" id="IPR012340">
    <property type="entry name" value="NA-bd_OB-fold"/>
</dbReference>
<gene>
    <name evidence="1" type="ORF">PLOB_00045055</name>
</gene>
<evidence type="ECO:0000313" key="1">
    <source>
        <dbReference type="EMBL" id="CAH3146135.1"/>
    </source>
</evidence>
<dbReference type="Proteomes" id="UP001159405">
    <property type="component" value="Unassembled WGS sequence"/>
</dbReference>
<keyword evidence="2" id="KW-1185">Reference proteome</keyword>
<organism evidence="1 2">
    <name type="scientific">Porites lobata</name>
    <dbReference type="NCBI Taxonomy" id="104759"/>
    <lineage>
        <taxon>Eukaryota</taxon>
        <taxon>Metazoa</taxon>
        <taxon>Cnidaria</taxon>
        <taxon>Anthozoa</taxon>
        <taxon>Hexacorallia</taxon>
        <taxon>Scleractinia</taxon>
        <taxon>Fungiina</taxon>
        <taxon>Poritidae</taxon>
        <taxon>Porites</taxon>
    </lineage>
</organism>
<evidence type="ECO:0000313" key="2">
    <source>
        <dbReference type="Proteomes" id="UP001159405"/>
    </source>
</evidence>